<keyword evidence="2" id="KW-1185">Reference proteome</keyword>
<organism evidence="1 2">
    <name type="scientific">Longibaculum muris</name>
    <dbReference type="NCBI Taxonomy" id="1796628"/>
    <lineage>
        <taxon>Bacteria</taxon>
        <taxon>Bacillati</taxon>
        <taxon>Bacillota</taxon>
        <taxon>Erysipelotrichia</taxon>
        <taxon>Erysipelotrichales</taxon>
        <taxon>Coprobacillaceae</taxon>
        <taxon>Longibaculum</taxon>
    </lineage>
</organism>
<gene>
    <name evidence="1" type="ORF">EDD60_102111</name>
</gene>
<sequence length="64" mass="7414">MEKTVELLHETSKRLAQTIDMIDILSLACSSVEKADLIGPLEIMKRDLQDLYFQIDEVLYEDNQ</sequence>
<dbReference type="AlphaFoldDB" id="A0A4R3ZAH6"/>
<dbReference type="Proteomes" id="UP000295515">
    <property type="component" value="Unassembled WGS sequence"/>
</dbReference>
<evidence type="ECO:0000313" key="2">
    <source>
        <dbReference type="Proteomes" id="UP000295515"/>
    </source>
</evidence>
<comment type="caution">
    <text evidence="1">The sequence shown here is derived from an EMBL/GenBank/DDBJ whole genome shotgun (WGS) entry which is preliminary data.</text>
</comment>
<dbReference type="RefSeq" id="WP_066446310.1">
    <property type="nucleotide sequence ID" value="NZ_CAUWFI010000006.1"/>
</dbReference>
<protein>
    <submittedName>
        <fullName evidence="1">Uncharacterized protein</fullName>
    </submittedName>
</protein>
<proteinExistence type="predicted"/>
<accession>A0A4R3ZAH6</accession>
<dbReference type="GeneID" id="98914354"/>
<name>A0A4R3ZAH6_9FIRM</name>
<dbReference type="EMBL" id="SMCQ01000002">
    <property type="protein sequence ID" value="TCW02146.1"/>
    <property type="molecule type" value="Genomic_DNA"/>
</dbReference>
<reference evidence="1 2" key="1">
    <citation type="submission" date="2019-03" db="EMBL/GenBank/DDBJ databases">
        <title>Genomic Encyclopedia of Type Strains, Phase IV (KMG-IV): sequencing the most valuable type-strain genomes for metagenomic binning, comparative biology and taxonomic classification.</title>
        <authorList>
            <person name="Goeker M."/>
        </authorList>
    </citation>
    <scope>NUCLEOTIDE SEQUENCE [LARGE SCALE GENOMIC DNA]</scope>
    <source>
        <strain evidence="1 2">DSM 29487</strain>
    </source>
</reference>
<evidence type="ECO:0000313" key="1">
    <source>
        <dbReference type="EMBL" id="TCW02146.1"/>
    </source>
</evidence>